<feature type="domain" description="Bacterial bifunctional deaminase-reductase C-terminal" evidence="2">
    <location>
        <begin position="4"/>
        <end position="184"/>
    </location>
</feature>
<organism evidence="3 4">
    <name type="scientific">Nocardia aurantiaca</name>
    <dbReference type="NCBI Taxonomy" id="2675850"/>
    <lineage>
        <taxon>Bacteria</taxon>
        <taxon>Bacillati</taxon>
        <taxon>Actinomycetota</taxon>
        <taxon>Actinomycetes</taxon>
        <taxon>Mycobacteriales</taxon>
        <taxon>Nocardiaceae</taxon>
        <taxon>Nocardia</taxon>
    </lineage>
</organism>
<dbReference type="Gene3D" id="3.40.430.10">
    <property type="entry name" value="Dihydrofolate Reductase, subunit A"/>
    <property type="match status" value="1"/>
</dbReference>
<reference evidence="3 4" key="1">
    <citation type="submission" date="2019-11" db="EMBL/GenBank/DDBJ databases">
        <title>Nocardia sp. nov. CT2-14 isolated from soil.</title>
        <authorList>
            <person name="Kanchanasin P."/>
            <person name="Tanasupawat S."/>
            <person name="Yuki M."/>
            <person name="Kudo T."/>
        </authorList>
    </citation>
    <scope>NUCLEOTIDE SEQUENCE [LARGE SCALE GENOMIC DNA]</scope>
    <source>
        <strain evidence="3 4">CT2-14</strain>
    </source>
</reference>
<evidence type="ECO:0000259" key="2">
    <source>
        <dbReference type="Pfam" id="PF01872"/>
    </source>
</evidence>
<feature type="region of interest" description="Disordered" evidence="1">
    <location>
        <begin position="14"/>
        <end position="46"/>
    </location>
</feature>
<dbReference type="PANTHER" id="PTHR38011">
    <property type="entry name" value="DIHYDROFOLATE REDUCTASE FAMILY PROTEIN (AFU_ORTHOLOGUE AFUA_8G06820)"/>
    <property type="match status" value="1"/>
</dbReference>
<gene>
    <name evidence="3" type="ORF">GLP40_15075</name>
</gene>
<keyword evidence="4" id="KW-1185">Reference proteome</keyword>
<dbReference type="Proteomes" id="UP000432464">
    <property type="component" value="Unassembled WGS sequence"/>
</dbReference>
<dbReference type="PANTHER" id="PTHR38011:SF11">
    <property type="entry name" value="2,5-DIAMINO-6-RIBOSYLAMINO-4(3H)-PYRIMIDINONE 5'-PHOSPHATE REDUCTASE"/>
    <property type="match status" value="1"/>
</dbReference>
<evidence type="ECO:0000313" key="3">
    <source>
        <dbReference type="EMBL" id="MTE14083.1"/>
    </source>
</evidence>
<dbReference type="GO" id="GO:0009231">
    <property type="term" value="P:riboflavin biosynthetic process"/>
    <property type="evidence" value="ECO:0007669"/>
    <property type="project" value="InterPro"/>
</dbReference>
<evidence type="ECO:0000313" key="4">
    <source>
        <dbReference type="Proteomes" id="UP000432464"/>
    </source>
</evidence>
<dbReference type="RefSeq" id="WP_328290183.1">
    <property type="nucleotide sequence ID" value="NZ_WMBB01000006.1"/>
</dbReference>
<sequence>MRVLVVNHVSLDGVMQGPGRPDEDTRDGFRHGGWAVRDNDSAMGPSMSERMGEGFSWLFGRRSYEDMLTHWNRVGGPFKEGLNRTQKYVVTSNPDTRLPWPNSTPLTDDITAQISTLREQPGGNLVIMGSGQLVRSLLPYGLIDELLLMIHPVVLGSGHRLFGRDDQVHQWKLVDCTPTATGVLMATYQPAHISSGLPPEGVDVR</sequence>
<comment type="caution">
    <text evidence="3">The sequence shown here is derived from an EMBL/GenBank/DDBJ whole genome shotgun (WGS) entry which is preliminary data.</text>
</comment>
<evidence type="ECO:0000256" key="1">
    <source>
        <dbReference type="SAM" id="MobiDB-lite"/>
    </source>
</evidence>
<dbReference type="InterPro" id="IPR050765">
    <property type="entry name" value="Riboflavin_Biosynth_HTPR"/>
</dbReference>
<dbReference type="Pfam" id="PF01872">
    <property type="entry name" value="RibD_C"/>
    <property type="match status" value="1"/>
</dbReference>
<name>A0A6I3KTH4_9NOCA</name>
<proteinExistence type="predicted"/>
<protein>
    <submittedName>
        <fullName evidence="3">Dihydrofolate reductase</fullName>
    </submittedName>
</protein>
<feature type="compositionally biased region" description="Basic and acidic residues" evidence="1">
    <location>
        <begin position="20"/>
        <end position="30"/>
    </location>
</feature>
<dbReference type="InterPro" id="IPR002734">
    <property type="entry name" value="RibDG_C"/>
</dbReference>
<dbReference type="GO" id="GO:0008703">
    <property type="term" value="F:5-amino-6-(5-phosphoribosylamino)uracil reductase activity"/>
    <property type="evidence" value="ECO:0007669"/>
    <property type="project" value="InterPro"/>
</dbReference>
<dbReference type="AlphaFoldDB" id="A0A6I3KTH4"/>
<dbReference type="SUPFAM" id="SSF53597">
    <property type="entry name" value="Dihydrofolate reductase-like"/>
    <property type="match status" value="1"/>
</dbReference>
<accession>A0A6I3KTH4</accession>
<dbReference type="EMBL" id="WMBB01000006">
    <property type="protein sequence ID" value="MTE14083.1"/>
    <property type="molecule type" value="Genomic_DNA"/>
</dbReference>
<dbReference type="InterPro" id="IPR024072">
    <property type="entry name" value="DHFR-like_dom_sf"/>
</dbReference>